<feature type="non-terminal residue" evidence="1">
    <location>
        <position position="87"/>
    </location>
</feature>
<dbReference type="EMBL" id="CAJVQC010118484">
    <property type="protein sequence ID" value="CAG8837726.1"/>
    <property type="molecule type" value="Genomic_DNA"/>
</dbReference>
<sequence>AFAAAHKTPCGFIYSRTGIRYDGKPKLEKHYQHKDDTSEPNYFIGCEKFKNGERDHQYQSLSGRINIKYLKQLFQEYTYYNNGITGE</sequence>
<proteinExistence type="predicted"/>
<feature type="non-terminal residue" evidence="1">
    <location>
        <position position="1"/>
    </location>
</feature>
<name>A0ACA9SEZ4_9GLOM</name>
<protein>
    <submittedName>
        <fullName evidence="1">23467_t:CDS:1</fullName>
    </submittedName>
</protein>
<keyword evidence="2" id="KW-1185">Reference proteome</keyword>
<gene>
    <name evidence="1" type="ORF">RPERSI_LOCUS30411</name>
</gene>
<organism evidence="1 2">
    <name type="scientific">Racocetra persica</name>
    <dbReference type="NCBI Taxonomy" id="160502"/>
    <lineage>
        <taxon>Eukaryota</taxon>
        <taxon>Fungi</taxon>
        <taxon>Fungi incertae sedis</taxon>
        <taxon>Mucoromycota</taxon>
        <taxon>Glomeromycotina</taxon>
        <taxon>Glomeromycetes</taxon>
        <taxon>Diversisporales</taxon>
        <taxon>Gigasporaceae</taxon>
        <taxon>Racocetra</taxon>
    </lineage>
</organism>
<dbReference type="Proteomes" id="UP000789920">
    <property type="component" value="Unassembled WGS sequence"/>
</dbReference>
<evidence type="ECO:0000313" key="2">
    <source>
        <dbReference type="Proteomes" id="UP000789920"/>
    </source>
</evidence>
<accession>A0ACA9SEZ4</accession>
<evidence type="ECO:0000313" key="1">
    <source>
        <dbReference type="EMBL" id="CAG8837726.1"/>
    </source>
</evidence>
<reference evidence="1" key="1">
    <citation type="submission" date="2021-06" db="EMBL/GenBank/DDBJ databases">
        <authorList>
            <person name="Kallberg Y."/>
            <person name="Tangrot J."/>
            <person name="Rosling A."/>
        </authorList>
    </citation>
    <scope>NUCLEOTIDE SEQUENCE</scope>
    <source>
        <strain evidence="1">MA461A</strain>
    </source>
</reference>
<comment type="caution">
    <text evidence="1">The sequence shown here is derived from an EMBL/GenBank/DDBJ whole genome shotgun (WGS) entry which is preliminary data.</text>
</comment>